<dbReference type="EMBL" id="JAPFFJ010000019">
    <property type="protein sequence ID" value="KAJ6400675.1"/>
    <property type="molecule type" value="Genomic_DNA"/>
</dbReference>
<evidence type="ECO:0000313" key="1">
    <source>
        <dbReference type="EMBL" id="KAJ6400675.1"/>
    </source>
</evidence>
<comment type="caution">
    <text evidence="1">The sequence shown here is derived from an EMBL/GenBank/DDBJ whole genome shotgun (WGS) entry which is preliminary data.</text>
</comment>
<sequence>MTSYRRRYVIGGCSCRQLEWSKNSHVAVLSSGKKLPNKDHSVLSGAELGVRPKGATVPRLREKSSDCSLEAEGFFKQ</sequence>
<dbReference type="AlphaFoldDB" id="A0AAD6JAQ7"/>
<organism evidence="1 2">
    <name type="scientific">Salix udensis</name>
    <dbReference type="NCBI Taxonomy" id="889485"/>
    <lineage>
        <taxon>Eukaryota</taxon>
        <taxon>Viridiplantae</taxon>
        <taxon>Streptophyta</taxon>
        <taxon>Embryophyta</taxon>
        <taxon>Tracheophyta</taxon>
        <taxon>Spermatophyta</taxon>
        <taxon>Magnoliopsida</taxon>
        <taxon>eudicotyledons</taxon>
        <taxon>Gunneridae</taxon>
        <taxon>Pentapetalae</taxon>
        <taxon>rosids</taxon>
        <taxon>fabids</taxon>
        <taxon>Malpighiales</taxon>
        <taxon>Salicaceae</taxon>
        <taxon>Saliceae</taxon>
        <taxon>Salix</taxon>
    </lineage>
</organism>
<name>A0AAD6JAQ7_9ROSI</name>
<evidence type="ECO:0000313" key="2">
    <source>
        <dbReference type="Proteomes" id="UP001162972"/>
    </source>
</evidence>
<accession>A0AAD6JAQ7</accession>
<reference evidence="1 2" key="1">
    <citation type="journal article" date="2023" name="Int. J. Mol. Sci.">
        <title>De Novo Assembly and Annotation of 11 Diverse Shrub Willow (Salix) Genomes Reveals Novel Gene Organization in Sex-Linked Regions.</title>
        <authorList>
            <person name="Hyden B."/>
            <person name="Feng K."/>
            <person name="Yates T.B."/>
            <person name="Jawdy S."/>
            <person name="Cereghino C."/>
            <person name="Smart L.B."/>
            <person name="Muchero W."/>
        </authorList>
    </citation>
    <scope>NUCLEOTIDE SEQUENCE [LARGE SCALE GENOMIC DNA]</scope>
    <source>
        <tissue evidence="1">Shoot tip</tissue>
    </source>
</reference>
<keyword evidence="2" id="KW-1185">Reference proteome</keyword>
<gene>
    <name evidence="1" type="ORF">OIU84_016169</name>
</gene>
<proteinExistence type="predicted"/>
<protein>
    <submittedName>
        <fullName evidence="1">Uncharacterized protein</fullName>
    </submittedName>
</protein>
<dbReference type="Proteomes" id="UP001162972">
    <property type="component" value="Chromosome 14"/>
</dbReference>